<dbReference type="NCBIfam" id="TIGR02210">
    <property type="entry name" value="rodA_shape"/>
    <property type="match status" value="1"/>
</dbReference>
<feature type="transmembrane region" description="Helical" evidence="6">
    <location>
        <begin position="316"/>
        <end position="339"/>
    </location>
</feature>
<evidence type="ECO:0000313" key="7">
    <source>
        <dbReference type="EMBL" id="EQD76016.1"/>
    </source>
</evidence>
<reference evidence="7" key="2">
    <citation type="journal article" date="2014" name="ISME J.">
        <title>Microbial stratification in low pH oxic and suboxic macroscopic growths along an acid mine drainage.</title>
        <authorList>
            <person name="Mendez-Garcia C."/>
            <person name="Mesa V."/>
            <person name="Sprenger R.R."/>
            <person name="Richter M."/>
            <person name="Diez M.S."/>
            <person name="Solano J."/>
            <person name="Bargiela R."/>
            <person name="Golyshina O.V."/>
            <person name="Manteca A."/>
            <person name="Ramos J.L."/>
            <person name="Gallego J.R."/>
            <person name="Llorente I."/>
            <person name="Martins Dos Santos V.A."/>
            <person name="Jensen O.N."/>
            <person name="Pelaez A.I."/>
            <person name="Sanchez J."/>
            <person name="Ferrer M."/>
        </authorList>
    </citation>
    <scope>NUCLEOTIDE SEQUENCE</scope>
</reference>
<feature type="transmembrane region" description="Helical" evidence="6">
    <location>
        <begin position="231"/>
        <end position="250"/>
    </location>
</feature>
<dbReference type="GO" id="GO:0005886">
    <property type="term" value="C:plasma membrane"/>
    <property type="evidence" value="ECO:0007669"/>
    <property type="project" value="TreeGrafter"/>
</dbReference>
<keyword evidence="2 6" id="KW-0812">Transmembrane</keyword>
<comment type="subcellular location">
    <subcellularLocation>
        <location evidence="1">Membrane</location>
        <topology evidence="1">Multi-pass membrane protein</topology>
    </subcellularLocation>
</comment>
<dbReference type="GO" id="GO:0032153">
    <property type="term" value="C:cell division site"/>
    <property type="evidence" value="ECO:0007669"/>
    <property type="project" value="TreeGrafter"/>
</dbReference>
<keyword evidence="4 6" id="KW-1133">Transmembrane helix</keyword>
<evidence type="ECO:0000256" key="4">
    <source>
        <dbReference type="ARBA" id="ARBA00022989"/>
    </source>
</evidence>
<reference evidence="7" key="1">
    <citation type="submission" date="2013-08" db="EMBL/GenBank/DDBJ databases">
        <authorList>
            <person name="Mendez C."/>
            <person name="Richter M."/>
            <person name="Ferrer M."/>
            <person name="Sanchez J."/>
        </authorList>
    </citation>
    <scope>NUCLEOTIDE SEQUENCE</scope>
</reference>
<feature type="transmembrane region" description="Helical" evidence="6">
    <location>
        <begin position="270"/>
        <end position="295"/>
    </location>
</feature>
<evidence type="ECO:0000256" key="3">
    <source>
        <dbReference type="ARBA" id="ARBA00022960"/>
    </source>
</evidence>
<feature type="transmembrane region" description="Helical" evidence="6">
    <location>
        <begin position="191"/>
        <end position="210"/>
    </location>
</feature>
<dbReference type="InterPro" id="IPR001182">
    <property type="entry name" value="FtsW/RodA"/>
</dbReference>
<dbReference type="InterPro" id="IPR011923">
    <property type="entry name" value="RodA/MrdB"/>
</dbReference>
<dbReference type="GO" id="GO:0051301">
    <property type="term" value="P:cell division"/>
    <property type="evidence" value="ECO:0007669"/>
    <property type="project" value="InterPro"/>
</dbReference>
<feature type="transmembrane region" description="Helical" evidence="6">
    <location>
        <begin position="345"/>
        <end position="366"/>
    </location>
</feature>
<dbReference type="EMBL" id="AUZY01001166">
    <property type="protein sequence ID" value="EQD76016.1"/>
    <property type="molecule type" value="Genomic_DNA"/>
</dbReference>
<dbReference type="GO" id="GO:0015648">
    <property type="term" value="F:lipid-linked peptidoglycan transporter activity"/>
    <property type="evidence" value="ECO:0007669"/>
    <property type="project" value="TreeGrafter"/>
</dbReference>
<keyword evidence="5 6" id="KW-0472">Membrane</keyword>
<dbReference type="Pfam" id="PF01098">
    <property type="entry name" value="FTSW_RODA_SPOVE"/>
    <property type="match status" value="1"/>
</dbReference>
<feature type="transmembrane region" description="Helical" evidence="6">
    <location>
        <begin position="145"/>
        <end position="163"/>
    </location>
</feature>
<protein>
    <submittedName>
        <fullName evidence="7">Rod shape-determining protein RodA</fullName>
    </submittedName>
</protein>
<feature type="transmembrane region" description="Helical" evidence="6">
    <location>
        <begin position="82"/>
        <end position="101"/>
    </location>
</feature>
<dbReference type="HAMAP" id="MF_02079">
    <property type="entry name" value="PGT_RodA"/>
    <property type="match status" value="1"/>
</dbReference>
<dbReference type="PANTHER" id="PTHR30474">
    <property type="entry name" value="CELL CYCLE PROTEIN"/>
    <property type="match status" value="1"/>
</dbReference>
<feature type="transmembrane region" description="Helical" evidence="6">
    <location>
        <begin position="168"/>
        <end position="185"/>
    </location>
</feature>
<name>T1BSW6_9ZZZZ</name>
<evidence type="ECO:0000256" key="1">
    <source>
        <dbReference type="ARBA" id="ARBA00004141"/>
    </source>
</evidence>
<sequence>MNDPSAYSRHNPNLTPSLLNRLHLDGPLLLELTLLSAVGLIALFGADHGQFSLVVKQLIRILLGFAVLVAVAQLPQTYYRLAAPWLYLAALILLGAVLAFGQRSLGAQRWLDLGFVRLQPTELMLLALPLMLTRHLSSHPLPPDGRTVATCLLLIAMPLALILKEPDLGSALLIGVIGIFCLFVSGLNWRYLAIGALILLAAAPVAWHFMHHYQQERILIFLNPERDPLGAGYHIIQSQIALGSGGLFGQGLLHGSQTQLDFLPESTTDFIFAVIGEQFGFLGALALVVIFLLVVQRTLRSAIRMPDHFGRLWASSMAFMTFLYVVVNIGMVSGLLPVVGEPLPFVSFGGSSVVTLMAGFGMVMGLEHHPSASWST</sequence>
<organism evidence="7">
    <name type="scientific">mine drainage metagenome</name>
    <dbReference type="NCBI Taxonomy" id="410659"/>
    <lineage>
        <taxon>unclassified sequences</taxon>
        <taxon>metagenomes</taxon>
        <taxon>ecological metagenomes</taxon>
    </lineage>
</organism>
<evidence type="ECO:0000256" key="6">
    <source>
        <dbReference type="SAM" id="Phobius"/>
    </source>
</evidence>
<dbReference type="AlphaFoldDB" id="T1BSW6"/>
<feature type="transmembrane region" description="Helical" evidence="6">
    <location>
        <begin position="113"/>
        <end position="133"/>
    </location>
</feature>
<keyword evidence="3" id="KW-0133">Cell shape</keyword>
<proteinExistence type="inferred from homology"/>
<feature type="transmembrane region" description="Helical" evidence="6">
    <location>
        <begin position="28"/>
        <end position="46"/>
    </location>
</feature>
<accession>T1BSW6</accession>
<feature type="transmembrane region" description="Helical" evidence="6">
    <location>
        <begin position="58"/>
        <end position="76"/>
    </location>
</feature>
<evidence type="ECO:0000256" key="5">
    <source>
        <dbReference type="ARBA" id="ARBA00023136"/>
    </source>
</evidence>
<gene>
    <name evidence="7" type="ORF">B1B_01968</name>
</gene>
<evidence type="ECO:0000256" key="2">
    <source>
        <dbReference type="ARBA" id="ARBA00022692"/>
    </source>
</evidence>
<dbReference type="PANTHER" id="PTHR30474:SF1">
    <property type="entry name" value="PEPTIDOGLYCAN GLYCOSYLTRANSFERASE MRDB"/>
    <property type="match status" value="1"/>
</dbReference>
<dbReference type="GO" id="GO:0008360">
    <property type="term" value="P:regulation of cell shape"/>
    <property type="evidence" value="ECO:0007669"/>
    <property type="project" value="UniProtKB-KW"/>
</dbReference>
<comment type="caution">
    <text evidence="7">The sequence shown here is derived from an EMBL/GenBank/DDBJ whole genome shotgun (WGS) entry which is preliminary data.</text>
</comment>